<dbReference type="EMBL" id="MBAD02000442">
    <property type="protein sequence ID" value="RLN67687.1"/>
    <property type="molecule type" value="Genomic_DNA"/>
</dbReference>
<dbReference type="Proteomes" id="UP000277300">
    <property type="component" value="Unassembled WGS sequence"/>
</dbReference>
<evidence type="ECO:0000313" key="2">
    <source>
        <dbReference type="EMBL" id="RLN67687.1"/>
    </source>
</evidence>
<dbReference type="InterPro" id="IPR036955">
    <property type="entry name" value="AP2/ERF_dom_sf"/>
</dbReference>
<proteinExistence type="predicted"/>
<accession>A0A3F2RUS2</accession>
<comment type="caution">
    <text evidence="1">The sequence shown here is derived from an EMBL/GenBank/DDBJ whole genome shotgun (WGS) entry which is preliminary data.</text>
</comment>
<reference evidence="3 4" key="1">
    <citation type="submission" date="2018-07" db="EMBL/GenBank/DDBJ databases">
        <title>Genome sequencing of oomycete isolates from Chile give support for New Zealand origin for Phytophthora kernoviae and make available the first Nothophytophthora sp. genome.</title>
        <authorList>
            <person name="Studholme D.J."/>
            <person name="Sanfuentes E."/>
            <person name="Panda P."/>
            <person name="Hill R."/>
            <person name="Sambles C."/>
            <person name="Grant M."/>
            <person name="Williams N.M."/>
            <person name="Mcdougal R.L."/>
        </authorList>
    </citation>
    <scope>NUCLEOTIDE SEQUENCE [LARGE SCALE GENOMIC DNA]</scope>
    <source>
        <strain evidence="1">Chile6</strain>
        <strain evidence="2">Chile7</strain>
    </source>
</reference>
<dbReference type="OrthoDB" id="21330at2759"/>
<gene>
    <name evidence="2" type="ORF">BBJ29_001774</name>
    <name evidence="1" type="ORF">BBP00_00003319</name>
</gene>
<evidence type="ECO:0000313" key="1">
    <source>
        <dbReference type="EMBL" id="RLN64654.1"/>
    </source>
</evidence>
<sequence>MPSHLLHQVIRLQSQVVSRWHPNIYQARALQTLVLRAITKPCTVEDVHVAETENAAASEFLGVRYNATKIKKYSAELEVNGQVIGSGDYWTPLDAAKAYDKLVMSYSPALAPNKTALE</sequence>
<evidence type="ECO:0000313" key="3">
    <source>
        <dbReference type="Proteomes" id="UP000277300"/>
    </source>
</evidence>
<dbReference type="Proteomes" id="UP000284657">
    <property type="component" value="Unassembled WGS sequence"/>
</dbReference>
<evidence type="ECO:0008006" key="5">
    <source>
        <dbReference type="Google" id="ProtNLM"/>
    </source>
</evidence>
<name>A0A3F2RUS2_9STRA</name>
<dbReference type="EMBL" id="MBDO02000068">
    <property type="protein sequence ID" value="RLN64654.1"/>
    <property type="molecule type" value="Genomic_DNA"/>
</dbReference>
<organism evidence="1 3">
    <name type="scientific">Phytophthora kernoviae</name>
    <dbReference type="NCBI Taxonomy" id="325452"/>
    <lineage>
        <taxon>Eukaryota</taxon>
        <taxon>Sar</taxon>
        <taxon>Stramenopiles</taxon>
        <taxon>Oomycota</taxon>
        <taxon>Peronosporomycetes</taxon>
        <taxon>Peronosporales</taxon>
        <taxon>Peronosporaceae</taxon>
        <taxon>Phytophthora</taxon>
    </lineage>
</organism>
<dbReference type="AlphaFoldDB" id="A0A3F2RUS2"/>
<evidence type="ECO:0000313" key="4">
    <source>
        <dbReference type="Proteomes" id="UP000284657"/>
    </source>
</evidence>
<dbReference type="Gene3D" id="3.30.730.10">
    <property type="entry name" value="AP2/ERF domain"/>
    <property type="match status" value="1"/>
</dbReference>
<dbReference type="GO" id="GO:0003700">
    <property type="term" value="F:DNA-binding transcription factor activity"/>
    <property type="evidence" value="ECO:0007669"/>
    <property type="project" value="InterPro"/>
</dbReference>
<protein>
    <recommendedName>
        <fullName evidence="5">AP2/ERF domain-containing protein</fullName>
    </recommendedName>
</protein>